<name>A0A381N4T6_9ZZZZ</name>
<protein>
    <submittedName>
        <fullName evidence="1">Uncharacterized protein</fullName>
    </submittedName>
</protein>
<dbReference type="EMBL" id="UINC01000077">
    <property type="protein sequence ID" value="SUZ48613.1"/>
    <property type="molecule type" value="Genomic_DNA"/>
</dbReference>
<proteinExistence type="predicted"/>
<dbReference type="AlphaFoldDB" id="A0A381N4T6"/>
<accession>A0A381N4T6</accession>
<evidence type="ECO:0000313" key="1">
    <source>
        <dbReference type="EMBL" id="SUZ48613.1"/>
    </source>
</evidence>
<organism evidence="1">
    <name type="scientific">marine metagenome</name>
    <dbReference type="NCBI Taxonomy" id="408172"/>
    <lineage>
        <taxon>unclassified sequences</taxon>
        <taxon>metagenomes</taxon>
        <taxon>ecological metagenomes</taxon>
    </lineage>
</organism>
<reference evidence="1" key="1">
    <citation type="submission" date="2018-05" db="EMBL/GenBank/DDBJ databases">
        <authorList>
            <person name="Lanie J.A."/>
            <person name="Ng W.-L."/>
            <person name="Kazmierczak K.M."/>
            <person name="Andrzejewski T.M."/>
            <person name="Davidsen T.M."/>
            <person name="Wayne K.J."/>
            <person name="Tettelin H."/>
            <person name="Glass J.I."/>
            <person name="Rusch D."/>
            <person name="Podicherti R."/>
            <person name="Tsui H.-C.T."/>
            <person name="Winkler M.E."/>
        </authorList>
    </citation>
    <scope>NUCLEOTIDE SEQUENCE</scope>
</reference>
<sequence length="49" mass="5419">MFPMVPGMKAQRLTLRYVVLQSISYDVLMAVGTFPSPGFVVNNQAITDD</sequence>
<gene>
    <name evidence="1" type="ORF">METZ01_LOCUS1467</name>
</gene>